<keyword evidence="3 6" id="KW-0819">tRNA processing</keyword>
<evidence type="ECO:0000256" key="1">
    <source>
        <dbReference type="ARBA" id="ARBA00010800"/>
    </source>
</evidence>
<sequence>MRFKHRYFLCELVLEDPRQRHVITQGTVYHNVKEIVARLHGDFGVAAVSVALSVKYLNAYTGIIFIRSLKNYHKILGSSLPFITSLENRGQRYPCFINTLHIAGTIRSCQRFLIQYNREQLDRLLRNCTNPSEKENIRQSIVSCTLKSVEESEFTEDEEME</sequence>
<keyword evidence="2" id="KW-0698">rRNA processing</keyword>
<dbReference type="InterPro" id="IPR002759">
    <property type="entry name" value="Pop5/Rpp14/Rnp2-like"/>
</dbReference>
<keyword evidence="8" id="KW-1185">Reference proteome</keyword>
<dbReference type="EMBL" id="DYDO01000006">
    <property type="protein sequence ID" value="DBA22972.1"/>
    <property type="molecule type" value="Genomic_DNA"/>
</dbReference>
<dbReference type="InterPro" id="IPR038085">
    <property type="entry name" value="Rnp2-like_sf"/>
</dbReference>
<dbReference type="AlphaFoldDB" id="A0AAV3AJH9"/>
<dbReference type="InterPro" id="IPR016819">
    <property type="entry name" value="RNase_P/MRP_POP5"/>
</dbReference>
<reference evidence="7" key="1">
    <citation type="thesis" date="2020" institute="ProQuest LLC" country="789 East Eisenhower Parkway, Ann Arbor, MI, USA">
        <title>Comparative Genomics and Chromosome Evolution.</title>
        <authorList>
            <person name="Mudd A.B."/>
        </authorList>
    </citation>
    <scope>NUCLEOTIDE SEQUENCE</scope>
    <source>
        <strain evidence="7">1538</strain>
        <tissue evidence="7">Blood</tissue>
    </source>
</reference>
<dbReference type="GO" id="GO:0005730">
    <property type="term" value="C:nucleolus"/>
    <property type="evidence" value="ECO:0007669"/>
    <property type="project" value="UniProtKB-SubCell"/>
</dbReference>
<dbReference type="GO" id="GO:0006364">
    <property type="term" value="P:rRNA processing"/>
    <property type="evidence" value="ECO:0007669"/>
    <property type="project" value="UniProtKB-KW"/>
</dbReference>
<dbReference type="GO" id="GO:0033204">
    <property type="term" value="F:ribonuclease P RNA binding"/>
    <property type="evidence" value="ECO:0007669"/>
    <property type="project" value="InterPro"/>
</dbReference>
<protein>
    <recommendedName>
        <fullName evidence="5 6">Ribonuclease P/MRP protein subunit POP5</fullName>
    </recommendedName>
</protein>
<dbReference type="PANTHER" id="PTHR48414">
    <property type="entry name" value="POP5 HOMOLOG, RIBONUCLEASE P_MRP SUBUNIT"/>
    <property type="match status" value="1"/>
</dbReference>
<dbReference type="SUPFAM" id="SSF160350">
    <property type="entry name" value="Rnp2-like"/>
    <property type="match status" value="1"/>
</dbReference>
<comment type="subcellular location">
    <subcellularLocation>
        <location evidence="6">Nucleus</location>
        <location evidence="6">Nucleolus</location>
    </subcellularLocation>
</comment>
<accession>A0AAV3AJH9</accession>
<dbReference type="GO" id="GO:0001682">
    <property type="term" value="P:tRNA 5'-leader removal"/>
    <property type="evidence" value="ECO:0007669"/>
    <property type="project" value="InterPro"/>
</dbReference>
<name>A0AAV3AJH9_PYXAD</name>
<gene>
    <name evidence="7" type="ORF">GDO54_013943</name>
</gene>
<dbReference type="Pfam" id="PF01900">
    <property type="entry name" value="RNase_P_Rpp14"/>
    <property type="match status" value="1"/>
</dbReference>
<comment type="caution">
    <text evidence="7">The sequence shown here is derived from an EMBL/GenBank/DDBJ whole genome shotgun (WGS) entry which is preliminary data.</text>
</comment>
<dbReference type="GO" id="GO:0030677">
    <property type="term" value="C:ribonuclease P complex"/>
    <property type="evidence" value="ECO:0007669"/>
    <property type="project" value="InterPro"/>
</dbReference>
<evidence type="ECO:0000313" key="7">
    <source>
        <dbReference type="EMBL" id="DBA22972.1"/>
    </source>
</evidence>
<dbReference type="PANTHER" id="PTHR48414:SF1">
    <property type="entry name" value="POP5 HOMOLOG, RIBONUCLEASE P_MRP SUBUNIT"/>
    <property type="match status" value="1"/>
</dbReference>
<evidence type="ECO:0000256" key="4">
    <source>
        <dbReference type="ARBA" id="ARBA00023242"/>
    </source>
</evidence>
<dbReference type="Proteomes" id="UP001181693">
    <property type="component" value="Unassembled WGS sequence"/>
</dbReference>
<dbReference type="PIRSF" id="PIRSF023803">
    <property type="entry name" value="Ribonuclease_P_prd"/>
    <property type="match status" value="1"/>
</dbReference>
<evidence type="ECO:0000256" key="6">
    <source>
        <dbReference type="PIRNR" id="PIRNR023803"/>
    </source>
</evidence>
<evidence type="ECO:0000256" key="2">
    <source>
        <dbReference type="ARBA" id="ARBA00022552"/>
    </source>
</evidence>
<evidence type="ECO:0000256" key="5">
    <source>
        <dbReference type="ARBA" id="ARBA00044198"/>
    </source>
</evidence>
<evidence type="ECO:0000256" key="3">
    <source>
        <dbReference type="ARBA" id="ARBA00022694"/>
    </source>
</evidence>
<comment type="function">
    <text evidence="6">Component of ribonuclease P, a protein complex that generates mature tRNA molecules by cleaving their 5'-ends.</text>
</comment>
<comment type="similarity">
    <text evidence="1 6">Belongs to the eukaryotic/archaeal RNase P protein component 2 family.</text>
</comment>
<keyword evidence="4 6" id="KW-0539">Nucleus</keyword>
<evidence type="ECO:0000313" key="8">
    <source>
        <dbReference type="Proteomes" id="UP001181693"/>
    </source>
</evidence>
<proteinExistence type="inferred from homology"/>
<organism evidence="7 8">
    <name type="scientific">Pyxicephalus adspersus</name>
    <name type="common">African bullfrog</name>
    <dbReference type="NCBI Taxonomy" id="30357"/>
    <lineage>
        <taxon>Eukaryota</taxon>
        <taxon>Metazoa</taxon>
        <taxon>Chordata</taxon>
        <taxon>Craniata</taxon>
        <taxon>Vertebrata</taxon>
        <taxon>Euteleostomi</taxon>
        <taxon>Amphibia</taxon>
        <taxon>Batrachia</taxon>
        <taxon>Anura</taxon>
        <taxon>Neobatrachia</taxon>
        <taxon>Ranoidea</taxon>
        <taxon>Pyxicephalidae</taxon>
        <taxon>Pyxicephalinae</taxon>
        <taxon>Pyxicephalus</taxon>
    </lineage>
</organism>
<dbReference type="Gene3D" id="3.30.70.3250">
    <property type="entry name" value="Ribonuclease P, Pop5 subunit"/>
    <property type="match status" value="1"/>
</dbReference>